<name>N1W8W8_9LEPT</name>
<dbReference type="InterPro" id="IPR006145">
    <property type="entry name" value="PsdUridine_synth_RsuA/RluA"/>
</dbReference>
<dbReference type="EC" id="5.4.99.-" evidence="4"/>
<dbReference type="SUPFAM" id="SSF55120">
    <property type="entry name" value="Pseudouridine synthase"/>
    <property type="match status" value="1"/>
</dbReference>
<dbReference type="CDD" id="cd02869">
    <property type="entry name" value="PseudoU_synth_RluA_like"/>
    <property type="match status" value="1"/>
</dbReference>
<reference evidence="4 5" key="1">
    <citation type="submission" date="2013-03" db="EMBL/GenBank/DDBJ databases">
        <authorList>
            <person name="Harkins D.M."/>
            <person name="Durkin A.S."/>
            <person name="Brinkac L.M."/>
            <person name="Haft D.H."/>
            <person name="Selengut J.D."/>
            <person name="Sanka R."/>
            <person name="DePew J."/>
            <person name="Purushe J."/>
            <person name="Galloway R.L."/>
            <person name="Vinetz J.M."/>
            <person name="Sutton G.G."/>
            <person name="Nierman W.C."/>
            <person name="Fouts D.E."/>
        </authorList>
    </citation>
    <scope>NUCLEOTIDE SEQUENCE [LARGE SCALE GENOMIC DNA]</scope>
    <source>
        <strain evidence="4 5">Waz Holland</strain>
    </source>
</reference>
<protein>
    <submittedName>
        <fullName evidence="4">RNA pseudouridine synthase</fullName>
        <ecNumber evidence="4">5.4.99.-</ecNumber>
    </submittedName>
</protein>
<dbReference type="AlphaFoldDB" id="N1W8W8"/>
<evidence type="ECO:0000313" key="4">
    <source>
        <dbReference type="EMBL" id="EMY69637.1"/>
    </source>
</evidence>
<dbReference type="GO" id="GO:0009982">
    <property type="term" value="F:pseudouridine synthase activity"/>
    <property type="evidence" value="ECO:0007669"/>
    <property type="project" value="InterPro"/>
</dbReference>
<dbReference type="PANTHER" id="PTHR21600:SF44">
    <property type="entry name" value="RIBOSOMAL LARGE SUBUNIT PSEUDOURIDINE SYNTHASE D"/>
    <property type="match status" value="1"/>
</dbReference>
<gene>
    <name evidence="4" type="ORF">LEP1GSC199_2309</name>
</gene>
<dbReference type="InterPro" id="IPR006224">
    <property type="entry name" value="PsdUridine_synth_RluA-like_CS"/>
</dbReference>
<dbReference type="RefSeq" id="WP_002982973.1">
    <property type="nucleotide sequence ID" value="NZ_AOGY02000051.1"/>
</dbReference>
<dbReference type="InterPro" id="IPR020103">
    <property type="entry name" value="PsdUridine_synth_cat_dom_sf"/>
</dbReference>
<evidence type="ECO:0000259" key="3">
    <source>
        <dbReference type="Pfam" id="PF00849"/>
    </source>
</evidence>
<dbReference type="PROSITE" id="PS01129">
    <property type="entry name" value="PSI_RLU"/>
    <property type="match status" value="1"/>
</dbReference>
<accession>N1W8W8</accession>
<organism evidence="4 5">
    <name type="scientific">Leptospira vanthielii serovar Holland str. Waz Holland = ATCC 700522</name>
    <dbReference type="NCBI Taxonomy" id="1218591"/>
    <lineage>
        <taxon>Bacteria</taxon>
        <taxon>Pseudomonadati</taxon>
        <taxon>Spirochaetota</taxon>
        <taxon>Spirochaetia</taxon>
        <taxon>Leptospirales</taxon>
        <taxon>Leptospiraceae</taxon>
        <taxon>Leptospira</taxon>
    </lineage>
</organism>
<keyword evidence="2 4" id="KW-0413">Isomerase</keyword>
<proteinExistence type="inferred from homology"/>
<dbReference type="STRING" id="1218591.LEP1GSC199_2309"/>
<dbReference type="GO" id="GO:0140098">
    <property type="term" value="F:catalytic activity, acting on RNA"/>
    <property type="evidence" value="ECO:0007669"/>
    <property type="project" value="UniProtKB-ARBA"/>
</dbReference>
<dbReference type="GO" id="GO:0003723">
    <property type="term" value="F:RNA binding"/>
    <property type="evidence" value="ECO:0007669"/>
    <property type="project" value="InterPro"/>
</dbReference>
<dbReference type="EMBL" id="AOGY02000051">
    <property type="protein sequence ID" value="EMY69637.1"/>
    <property type="molecule type" value="Genomic_DNA"/>
</dbReference>
<dbReference type="PANTHER" id="PTHR21600">
    <property type="entry name" value="MITOCHONDRIAL RNA PSEUDOURIDINE SYNTHASE"/>
    <property type="match status" value="1"/>
</dbReference>
<dbReference type="GO" id="GO:0000455">
    <property type="term" value="P:enzyme-directed rRNA pseudouridine synthesis"/>
    <property type="evidence" value="ECO:0007669"/>
    <property type="project" value="TreeGrafter"/>
</dbReference>
<dbReference type="Gene3D" id="3.30.2350.10">
    <property type="entry name" value="Pseudouridine synthase"/>
    <property type="match status" value="1"/>
</dbReference>
<comment type="caution">
    <text evidence="4">The sequence shown here is derived from an EMBL/GenBank/DDBJ whole genome shotgun (WGS) entry which is preliminary data.</text>
</comment>
<dbReference type="Proteomes" id="UP000012227">
    <property type="component" value="Unassembled WGS sequence"/>
</dbReference>
<feature type="domain" description="Pseudouridine synthase RsuA/RluA-like" evidence="3">
    <location>
        <begin position="34"/>
        <end position="177"/>
    </location>
</feature>
<sequence length="243" mass="27885">MSVVSVVFGLKSPRREIRLKGGFTTNILYECDEFLLAEKPAGLPVHETKDPNRKDFTRLLAGYLNFPELRTANRLDLGTSGIVLLGKTPDKNKEIDSLLMNAEKEYIFLCSGVPDWKEKRFECFLKDGNKEVQMVWSGGKKAITEFTILSQHPEKKCSFGLAKILTGRRHQIRVMLRELGHPVLGDQVYSNSKTETEEKRMYLHSFRLCFTDFQGQKQWVETEIPKEFLDRVGKPLSVPNKTE</sequence>
<evidence type="ECO:0000313" key="5">
    <source>
        <dbReference type="Proteomes" id="UP000012227"/>
    </source>
</evidence>
<comment type="similarity">
    <text evidence="1">Belongs to the pseudouridine synthase RluA family.</text>
</comment>
<dbReference type="Pfam" id="PF00849">
    <property type="entry name" value="PseudoU_synth_2"/>
    <property type="match status" value="1"/>
</dbReference>
<evidence type="ECO:0000256" key="1">
    <source>
        <dbReference type="ARBA" id="ARBA00010876"/>
    </source>
</evidence>
<dbReference type="InterPro" id="IPR050188">
    <property type="entry name" value="RluA_PseudoU_synthase"/>
</dbReference>
<evidence type="ECO:0000256" key="2">
    <source>
        <dbReference type="ARBA" id="ARBA00023235"/>
    </source>
</evidence>